<dbReference type="EMBL" id="JBHSMQ010000002">
    <property type="protein sequence ID" value="MFC5454264.1"/>
    <property type="molecule type" value="Genomic_DNA"/>
</dbReference>
<sequence length="417" mass="45406">MDESKLRQLAKTHLLPWFSGASIDQKSVKSSTKDAQVAFVDPCTIAFKAQSEDSFRLHLKRSQAFDNLGGGKLAEIDLVKAFVQVVGKMQGGLNSWYQADLASMFPRRVIAKSLCSVKVEEEAFLSVLDQMSLWAGRQYEGRPIAAAIGFSRKEFTGGTHFRDICDHDFSAVLSNGFDTMLICDFNGKICGHEQLKQPPHPPPFSPNRLQAIAEWANDGNIAIALNRSGDILIFRSKELVFARRSGKWHYLKHSPILTQMGKPSDKIVRQAVYESALDASFARTGACIGVVLAANSKKWKDIATSRADYLSPASSPKGRAIASMVNGVLFQNLDRRLRQELLAIDGATIIDHKGVILAVGAILKIKGGSTGGGRLAAARALSALGVGIKVSQDGGIRGFHETPEDIFDDVTEVFSIM</sequence>
<evidence type="ECO:0000313" key="1">
    <source>
        <dbReference type="EMBL" id="MFC5454264.1"/>
    </source>
</evidence>
<reference evidence="2" key="1">
    <citation type="journal article" date="2019" name="Int. J. Syst. Evol. Microbiol.">
        <title>The Global Catalogue of Microorganisms (GCM) 10K type strain sequencing project: providing services to taxonomists for standard genome sequencing and annotation.</title>
        <authorList>
            <consortium name="The Broad Institute Genomics Platform"/>
            <consortium name="The Broad Institute Genome Sequencing Center for Infectious Disease"/>
            <person name="Wu L."/>
            <person name="Ma J."/>
        </authorList>
    </citation>
    <scope>NUCLEOTIDE SEQUENCE [LARGE SCALE GENOMIC DNA]</scope>
    <source>
        <strain evidence="2">CGMCC 4.1469</strain>
    </source>
</reference>
<name>A0ABW0KLU1_9BACT</name>
<organism evidence="1 2">
    <name type="scientific">Prosthecobacter fluviatilis</name>
    <dbReference type="NCBI Taxonomy" id="445931"/>
    <lineage>
        <taxon>Bacteria</taxon>
        <taxon>Pseudomonadati</taxon>
        <taxon>Verrucomicrobiota</taxon>
        <taxon>Verrucomicrobiia</taxon>
        <taxon>Verrucomicrobiales</taxon>
        <taxon>Verrucomicrobiaceae</taxon>
        <taxon>Prosthecobacter</taxon>
    </lineage>
</organism>
<evidence type="ECO:0000313" key="2">
    <source>
        <dbReference type="Proteomes" id="UP001596052"/>
    </source>
</evidence>
<accession>A0ABW0KLU1</accession>
<keyword evidence="2" id="KW-1185">Reference proteome</keyword>
<gene>
    <name evidence="1" type="ORF">ACFQDI_05300</name>
</gene>
<comment type="caution">
    <text evidence="1">The sequence shown here is derived from an EMBL/GenBank/DDBJ whole genome shotgun (WGS) entry which is preliminary data.</text>
</comment>
<dbReference type="Proteomes" id="UP001596052">
    <property type="component" value="Unassembled WGS sequence"/>
</dbReference>
<protein>
    <submittedName>
        <fullName evidence="1">Uncharacterized protein</fullName>
    </submittedName>
</protein>
<dbReference type="RefSeq" id="WP_377164174.1">
    <property type="nucleotide sequence ID" value="NZ_JBHSMQ010000002.1"/>
</dbReference>
<proteinExistence type="predicted"/>